<reference evidence="4 5" key="1">
    <citation type="submission" date="2015-11" db="EMBL/GenBank/DDBJ databases">
        <title>Whole-Genome Sequence of Candidatus Oderbacter manganicum from the National Park Lower Oder Valley, Germany.</title>
        <authorList>
            <person name="Braun B."/>
            <person name="Liere K."/>
            <person name="Szewzyk U."/>
        </authorList>
    </citation>
    <scope>NUCLEOTIDE SEQUENCE [LARGE SCALE GENOMIC DNA]</scope>
    <source>
        <strain evidence="4 5">OTSz_A_272</strain>
    </source>
</reference>
<dbReference type="PROSITE" id="PS51186">
    <property type="entry name" value="GNAT"/>
    <property type="match status" value="1"/>
</dbReference>
<dbReference type="AlphaFoldDB" id="A0A1B1AF50"/>
<accession>A0A1B1AF50</accession>
<dbReference type="RefSeq" id="WP_083197150.1">
    <property type="nucleotide sequence ID" value="NZ_CP013244.1"/>
</dbReference>
<dbReference type="Pfam" id="PF24553">
    <property type="entry name" value="Rv0428c_C"/>
    <property type="match status" value="1"/>
</dbReference>
<dbReference type="InterPro" id="IPR050680">
    <property type="entry name" value="YpeA/RimI_acetyltransf"/>
</dbReference>
<dbReference type="InterPro" id="IPR016181">
    <property type="entry name" value="Acyl_CoA_acyltransferase"/>
</dbReference>
<protein>
    <recommendedName>
        <fullName evidence="3">N-acetyltransferase domain-containing protein</fullName>
    </recommendedName>
</protein>
<dbReference type="Gene3D" id="3.40.630.30">
    <property type="match status" value="1"/>
</dbReference>
<dbReference type="InParanoid" id="A0A1B1AF50"/>
<dbReference type="CDD" id="cd04301">
    <property type="entry name" value="NAT_SF"/>
    <property type="match status" value="1"/>
</dbReference>
<evidence type="ECO:0000256" key="2">
    <source>
        <dbReference type="ARBA" id="ARBA00023315"/>
    </source>
</evidence>
<evidence type="ECO:0000313" key="5">
    <source>
        <dbReference type="Proteomes" id="UP000092498"/>
    </source>
</evidence>
<dbReference type="GO" id="GO:0016747">
    <property type="term" value="F:acyltransferase activity, transferring groups other than amino-acyl groups"/>
    <property type="evidence" value="ECO:0007669"/>
    <property type="project" value="InterPro"/>
</dbReference>
<gene>
    <name evidence="4" type="ORF">ATE48_04290</name>
</gene>
<evidence type="ECO:0000256" key="1">
    <source>
        <dbReference type="ARBA" id="ARBA00022679"/>
    </source>
</evidence>
<keyword evidence="5" id="KW-1185">Reference proteome</keyword>
<dbReference type="SUPFAM" id="SSF55729">
    <property type="entry name" value="Acyl-CoA N-acyltransferases (Nat)"/>
    <property type="match status" value="1"/>
</dbReference>
<dbReference type="InterPro" id="IPR056935">
    <property type="entry name" value="Rv0428c-like_C"/>
</dbReference>
<sequence length="247" mass="27037">MSSSPTAADIDRATIVSWPAAVTEDRNGWICLAAGGVTGRVNAAWPLDWRGGDLDAGIDDIEAWYVARNLPPRFKITEGACEPSNLSARLAERGYECVMPTLVMTAPVCAISPQEDVKLYTALPPAFDAVIRETSKDDAEYDERLSIALRAPQPAVFAVIEHEGRPVAIGMSAAAGELAGVFLMRTAPEARRRGLARRIFRALMARCSEWKVQTAFLQVEDNNANAIGLYESEGFTRLTSYSFWRKP</sequence>
<keyword evidence="1" id="KW-0808">Transferase</keyword>
<dbReference type="OrthoDB" id="9775595at2"/>
<organism evidence="4 5">
    <name type="scientific">Candidatus Viadribacter manganicus</name>
    <dbReference type="NCBI Taxonomy" id="1759059"/>
    <lineage>
        <taxon>Bacteria</taxon>
        <taxon>Pseudomonadati</taxon>
        <taxon>Pseudomonadota</taxon>
        <taxon>Alphaproteobacteria</taxon>
        <taxon>Hyphomonadales</taxon>
        <taxon>Hyphomonadaceae</taxon>
        <taxon>Candidatus Viadribacter</taxon>
    </lineage>
</organism>
<proteinExistence type="predicted"/>
<feature type="domain" description="N-acetyltransferase" evidence="3">
    <location>
        <begin position="117"/>
        <end position="247"/>
    </location>
</feature>
<name>A0A1B1AF50_9PROT</name>
<keyword evidence="2" id="KW-0012">Acyltransferase</keyword>
<dbReference type="PANTHER" id="PTHR43420">
    <property type="entry name" value="ACETYLTRANSFERASE"/>
    <property type="match status" value="1"/>
</dbReference>
<dbReference type="InterPro" id="IPR000182">
    <property type="entry name" value="GNAT_dom"/>
</dbReference>
<dbReference type="EMBL" id="CP013244">
    <property type="protein sequence ID" value="ANP45189.1"/>
    <property type="molecule type" value="Genomic_DNA"/>
</dbReference>
<dbReference type="KEGG" id="cbot:ATE48_04290"/>
<dbReference type="PANTHER" id="PTHR43420:SF44">
    <property type="entry name" value="ACETYLTRANSFERASE YPEA"/>
    <property type="match status" value="1"/>
</dbReference>
<evidence type="ECO:0000259" key="3">
    <source>
        <dbReference type="PROSITE" id="PS51186"/>
    </source>
</evidence>
<evidence type="ECO:0000313" key="4">
    <source>
        <dbReference type="EMBL" id="ANP45189.1"/>
    </source>
</evidence>
<dbReference type="STRING" id="1759059.ATE48_04290"/>
<dbReference type="Proteomes" id="UP000092498">
    <property type="component" value="Chromosome"/>
</dbReference>